<organism evidence="2 3">
    <name type="scientific">Dyadobacter koreensis</name>
    <dbReference type="NCBI Taxonomy" id="408657"/>
    <lineage>
        <taxon>Bacteria</taxon>
        <taxon>Pseudomonadati</taxon>
        <taxon>Bacteroidota</taxon>
        <taxon>Cytophagia</taxon>
        <taxon>Cytophagales</taxon>
        <taxon>Spirosomataceae</taxon>
        <taxon>Dyadobacter</taxon>
    </lineage>
</organism>
<keyword evidence="3" id="KW-1185">Reference proteome</keyword>
<feature type="coiled-coil region" evidence="1">
    <location>
        <begin position="56"/>
        <end position="83"/>
    </location>
</feature>
<dbReference type="OrthoDB" id="950459at2"/>
<keyword evidence="1" id="KW-0175">Coiled coil</keyword>
<sequence length="125" mass="14720">MKEKRRNKWLHVRLNQQEFDKIQQQFHATTCRKLSDFTRRKLLGQLLVGNYRNASLDQITEELAQLKAELSAAGNNFNQAVKKLHMLSKIKEFEHWLIGYELDRRTLLRSVEKAAGLIAEVAEKW</sequence>
<evidence type="ECO:0008006" key="4">
    <source>
        <dbReference type="Google" id="ProtNLM"/>
    </source>
</evidence>
<dbReference type="AlphaFoldDB" id="A0A1H6QYS9"/>
<dbReference type="EMBL" id="FNXY01000001">
    <property type="protein sequence ID" value="SEI46124.1"/>
    <property type="molecule type" value="Genomic_DNA"/>
</dbReference>
<gene>
    <name evidence="2" type="ORF">SAMN04487995_0921</name>
</gene>
<name>A0A1H6QYS9_9BACT</name>
<dbReference type="RefSeq" id="WP_090332429.1">
    <property type="nucleotide sequence ID" value="NZ_FNXY01000001.1"/>
</dbReference>
<accession>A0A1H6QYS9</accession>
<dbReference type="Pfam" id="PF19514">
    <property type="entry name" value="MobC_2"/>
    <property type="match status" value="1"/>
</dbReference>
<dbReference type="InterPro" id="IPR045788">
    <property type="entry name" value="MobC_2"/>
</dbReference>
<dbReference type="Proteomes" id="UP000199532">
    <property type="component" value="Unassembled WGS sequence"/>
</dbReference>
<protein>
    <recommendedName>
        <fullName evidence="4">Mobilisation protein (MobC)</fullName>
    </recommendedName>
</protein>
<evidence type="ECO:0000313" key="2">
    <source>
        <dbReference type="EMBL" id="SEI46124.1"/>
    </source>
</evidence>
<proteinExistence type="predicted"/>
<reference evidence="2 3" key="1">
    <citation type="submission" date="2016-10" db="EMBL/GenBank/DDBJ databases">
        <authorList>
            <person name="de Groot N.N."/>
        </authorList>
    </citation>
    <scope>NUCLEOTIDE SEQUENCE [LARGE SCALE GENOMIC DNA]</scope>
    <source>
        <strain evidence="2 3">DSM 19938</strain>
    </source>
</reference>
<evidence type="ECO:0000256" key="1">
    <source>
        <dbReference type="SAM" id="Coils"/>
    </source>
</evidence>
<evidence type="ECO:0000313" key="3">
    <source>
        <dbReference type="Proteomes" id="UP000199532"/>
    </source>
</evidence>
<dbReference type="STRING" id="408657.SAMN04487995_0921"/>